<dbReference type="OrthoDB" id="9801392at2"/>
<evidence type="ECO:0000313" key="2">
    <source>
        <dbReference type="Proteomes" id="UP000287605"/>
    </source>
</evidence>
<evidence type="ECO:0000313" key="1">
    <source>
        <dbReference type="EMBL" id="RSU10164.1"/>
    </source>
</evidence>
<dbReference type="AlphaFoldDB" id="A0A430AQF3"/>
<comment type="caution">
    <text evidence="1">The sequence shown here is derived from an EMBL/GenBank/DDBJ whole genome shotgun (WGS) entry which is preliminary data.</text>
</comment>
<dbReference type="EMBL" id="NGKA01000016">
    <property type="protein sequence ID" value="RSU10164.1"/>
    <property type="molecule type" value="Genomic_DNA"/>
</dbReference>
<keyword evidence="2" id="KW-1185">Reference proteome</keyword>
<name>A0A430AQF3_9ENTE</name>
<sequence>MGKNHLEKVRVNGDVLEQHSVYQIKKNWQDFSKWTPSGEVIKVSEYETMTDEIRDNNAKLLESFGEYLEAKEKLSQRVIKRHQENASLFIDDYLLYYGIKTLTTDALEVGAFISDWYVEKFLQVNLLNVSQLGTSMKKFFKFLEEANEIPSSDAEGIRLMIKNAVKQGQLRLENS</sequence>
<evidence type="ECO:0008006" key="3">
    <source>
        <dbReference type="Google" id="ProtNLM"/>
    </source>
</evidence>
<reference evidence="1 2" key="1">
    <citation type="submission" date="2017-05" db="EMBL/GenBank/DDBJ databases">
        <title>Vagococcus spp. assemblies.</title>
        <authorList>
            <person name="Gulvik C.A."/>
        </authorList>
    </citation>
    <scope>NUCLEOTIDE SEQUENCE [LARGE SCALE GENOMIC DNA]</scope>
    <source>
        <strain evidence="1 2">CCUG 51432</strain>
    </source>
</reference>
<accession>A0A430AQF3</accession>
<gene>
    <name evidence="1" type="ORF">CBF29_10270</name>
</gene>
<protein>
    <recommendedName>
        <fullName evidence="3">Core-binding (CB) domain-containing protein</fullName>
    </recommendedName>
</protein>
<proteinExistence type="predicted"/>
<organism evidence="1 2">
    <name type="scientific">Vagococcus elongatus</name>
    <dbReference type="NCBI Taxonomy" id="180344"/>
    <lineage>
        <taxon>Bacteria</taxon>
        <taxon>Bacillati</taxon>
        <taxon>Bacillota</taxon>
        <taxon>Bacilli</taxon>
        <taxon>Lactobacillales</taxon>
        <taxon>Enterococcaceae</taxon>
        <taxon>Vagococcus</taxon>
    </lineage>
</organism>
<dbReference type="RefSeq" id="WP_126809637.1">
    <property type="nucleotide sequence ID" value="NZ_NGKA01000016.1"/>
</dbReference>
<dbReference type="Proteomes" id="UP000287605">
    <property type="component" value="Unassembled WGS sequence"/>
</dbReference>